<keyword evidence="3" id="KW-1185">Reference proteome</keyword>
<organism evidence="2 3">
    <name type="scientific">Bradyrhizobium aeschynomenes</name>
    <dbReference type="NCBI Taxonomy" id="2734909"/>
    <lineage>
        <taxon>Bacteria</taxon>
        <taxon>Pseudomonadati</taxon>
        <taxon>Pseudomonadota</taxon>
        <taxon>Alphaproteobacteria</taxon>
        <taxon>Hyphomicrobiales</taxon>
        <taxon>Nitrobacteraceae</taxon>
        <taxon>Bradyrhizobium</taxon>
    </lineage>
</organism>
<proteinExistence type="predicted"/>
<dbReference type="RefSeq" id="WP_172109197.1">
    <property type="nucleotide sequence ID" value="NZ_JABFDM010000015.1"/>
</dbReference>
<feature type="compositionally biased region" description="Basic and acidic residues" evidence="1">
    <location>
        <begin position="24"/>
        <end position="52"/>
    </location>
</feature>
<evidence type="ECO:0000313" key="3">
    <source>
        <dbReference type="Proteomes" id="UP000886476"/>
    </source>
</evidence>
<evidence type="ECO:0000256" key="1">
    <source>
        <dbReference type="SAM" id="MobiDB-lite"/>
    </source>
</evidence>
<feature type="region of interest" description="Disordered" evidence="1">
    <location>
        <begin position="1"/>
        <end position="63"/>
    </location>
</feature>
<protein>
    <submittedName>
        <fullName evidence="2">Uncharacterized protein</fullName>
    </submittedName>
</protein>
<name>A0ABX2C7C4_9BRAD</name>
<evidence type="ECO:0000313" key="2">
    <source>
        <dbReference type="EMBL" id="NPU64161.1"/>
    </source>
</evidence>
<gene>
    <name evidence="2" type="ORF">HL667_04055</name>
</gene>
<sequence length="63" mass="7038">MPSLEADAIVRPREPGGYLPVNDVPRERETRMISPEERAQIEQELKAARDRQASAGPPGARDR</sequence>
<reference evidence="2" key="1">
    <citation type="submission" date="2020-05" db="EMBL/GenBank/DDBJ databases">
        <title>Nod-independent and nitrogen-fixing Bradyrhizobium aeschynomene sp. nov. isolated from nodules of Aeschynomene indica.</title>
        <authorList>
            <person name="Zhang Z."/>
        </authorList>
    </citation>
    <scope>NUCLEOTIDE SEQUENCE</scope>
    <source>
        <strain evidence="2">83012</strain>
    </source>
</reference>
<comment type="caution">
    <text evidence="2">The sequence shown here is derived from an EMBL/GenBank/DDBJ whole genome shotgun (WGS) entry which is preliminary data.</text>
</comment>
<accession>A0ABX2C7C4</accession>
<dbReference type="Proteomes" id="UP000886476">
    <property type="component" value="Unassembled WGS sequence"/>
</dbReference>
<dbReference type="EMBL" id="JABFDN010000001">
    <property type="protein sequence ID" value="NPU64161.1"/>
    <property type="molecule type" value="Genomic_DNA"/>
</dbReference>